<comment type="caution">
    <text evidence="1">The sequence shown here is derived from an EMBL/GenBank/DDBJ whole genome shotgun (WGS) entry which is preliminary data.</text>
</comment>
<sequence length="114" mass="12578">MSGDPDNMLSNETVKVVLAVLDGLAIPYAATVAHDETRTRILRDRLTHVVVMLEGLLRSGRPNVDDAISYLEEKLSEHQPIGYVTDQQARRRCEAGATWTDAVSLDYQGPEAGR</sequence>
<dbReference type="Proteomes" id="UP001569904">
    <property type="component" value="Unassembled WGS sequence"/>
</dbReference>
<reference evidence="1 2" key="1">
    <citation type="submission" date="2023-11" db="EMBL/GenBank/DDBJ databases">
        <title>Actinomadura monticuli sp. nov., isolated from volcanic ash.</title>
        <authorList>
            <person name="Lee S.D."/>
            <person name="Yang H."/>
            <person name="Kim I.S."/>
        </authorList>
    </citation>
    <scope>NUCLEOTIDE SEQUENCE [LARGE SCALE GENOMIC DNA]</scope>
    <source>
        <strain evidence="1 2">DSM 45346</strain>
    </source>
</reference>
<protein>
    <submittedName>
        <fullName evidence="1">Uncharacterized protein</fullName>
    </submittedName>
</protein>
<dbReference type="RefSeq" id="WP_371943270.1">
    <property type="nucleotide sequence ID" value="NZ_JAXCEH010000015.1"/>
</dbReference>
<organism evidence="1 2">
    <name type="scientific">Actinomadura chokoriensis</name>
    <dbReference type="NCBI Taxonomy" id="454156"/>
    <lineage>
        <taxon>Bacteria</taxon>
        <taxon>Bacillati</taxon>
        <taxon>Actinomycetota</taxon>
        <taxon>Actinomycetes</taxon>
        <taxon>Streptosporangiales</taxon>
        <taxon>Thermomonosporaceae</taxon>
        <taxon>Actinomadura</taxon>
    </lineage>
</organism>
<keyword evidence="2" id="KW-1185">Reference proteome</keyword>
<dbReference type="EMBL" id="JAXCEH010000015">
    <property type="protein sequence ID" value="MFA1556534.1"/>
    <property type="molecule type" value="Genomic_DNA"/>
</dbReference>
<proteinExistence type="predicted"/>
<evidence type="ECO:0000313" key="1">
    <source>
        <dbReference type="EMBL" id="MFA1556534.1"/>
    </source>
</evidence>
<name>A0ABV4R2C5_9ACTN</name>
<gene>
    <name evidence="1" type="ORF">SM436_22820</name>
</gene>
<accession>A0ABV4R2C5</accession>
<evidence type="ECO:0000313" key="2">
    <source>
        <dbReference type="Proteomes" id="UP001569904"/>
    </source>
</evidence>